<dbReference type="STRING" id="393595.ABO_0679"/>
<dbReference type="EMBL" id="AM286690">
    <property type="protein sequence ID" value="CAL16127.1"/>
    <property type="molecule type" value="Genomic_DNA"/>
</dbReference>
<sequence>MMNTSRRITSDQGVVLMQYLARTLFAGLAVIYFHYADHFFFNLPQATPWLLFSAYVGIQLLLLIWRPVNADAFASALDLLTLGIVLLLDAGDPPPTMALLFIAVLSNGLLHGLKRFLIMLAGAEIVLAFVLPIRLSYSDAASASASLLLVAALSACMLYFGLMIWRNQHLSRAALEATWRDPDTDFISREALVSTAGWLVPLHDRISSPLTLVLVRHHELPLLADRVAQRIRRSDVAARYDEQHLALLLPCTATAAAEQLLNDLRTRHQGLRAAMMTLANGDAALEQALSHLQASMARTTEEDNHWLAHAPPIN</sequence>
<accession>Q0VRS1</accession>
<evidence type="ECO:0008006" key="4">
    <source>
        <dbReference type="Google" id="ProtNLM"/>
    </source>
</evidence>
<keyword evidence="1" id="KW-0472">Membrane</keyword>
<reference evidence="2 3" key="1">
    <citation type="journal article" date="2006" name="Nat. Biotechnol.">
        <title>Genome sequence of the ubiquitous hydrocarbon-degrading marine bacterium Alcanivorax borkumensis.</title>
        <authorList>
            <person name="Schneiker S."/>
            <person name="Martins dos Santos V.A.P."/>
            <person name="Bartels D."/>
            <person name="Bekel T."/>
            <person name="Brecht M."/>
            <person name="Buhrmester J."/>
            <person name="Chernikova T.N."/>
            <person name="Denaro R."/>
            <person name="Ferrer M."/>
            <person name="Gertler C."/>
            <person name="Goesmann A."/>
            <person name="Golyshina O.V."/>
            <person name="Kaminski F."/>
            <person name="Khachane A.N."/>
            <person name="Lang S."/>
            <person name="Linke B."/>
            <person name="McHardy A.C."/>
            <person name="Meyer F."/>
            <person name="Nechitaylo T."/>
            <person name="Puehler A."/>
            <person name="Regenhardt D."/>
            <person name="Rupp O."/>
            <person name="Sabirova J.S."/>
            <person name="Selbitschka W."/>
            <person name="Yakimov M.M."/>
            <person name="Timmis K.N."/>
            <person name="Vorhoelter F.-J."/>
            <person name="Weidner S."/>
            <person name="Kaiser O."/>
            <person name="Golyshin P.N."/>
        </authorList>
    </citation>
    <scope>NUCLEOTIDE SEQUENCE [LARGE SCALE GENOMIC DNA]</scope>
    <source>
        <strain evidence="3">ATCC 700651 / DSM 11573 / NCIMB 13689 / SK2</strain>
    </source>
</reference>
<dbReference type="AlphaFoldDB" id="Q0VRS1"/>
<keyword evidence="3" id="KW-1185">Reference proteome</keyword>
<organism evidence="2 3">
    <name type="scientific">Alcanivorax borkumensis (strain ATCC 700651 / DSM 11573 / NCIMB 13689 / SK2)</name>
    <dbReference type="NCBI Taxonomy" id="393595"/>
    <lineage>
        <taxon>Bacteria</taxon>
        <taxon>Pseudomonadati</taxon>
        <taxon>Pseudomonadota</taxon>
        <taxon>Gammaproteobacteria</taxon>
        <taxon>Oceanospirillales</taxon>
        <taxon>Alcanivoracaceae</taxon>
        <taxon>Alcanivorax</taxon>
    </lineage>
</organism>
<dbReference type="KEGG" id="abo:ABO_0679"/>
<dbReference type="eggNOG" id="COG3706">
    <property type="taxonomic scope" value="Bacteria"/>
</dbReference>
<feature type="transmembrane region" description="Helical" evidence="1">
    <location>
        <begin position="72"/>
        <end position="88"/>
    </location>
</feature>
<keyword evidence="1" id="KW-1133">Transmembrane helix</keyword>
<feature type="transmembrane region" description="Helical" evidence="1">
    <location>
        <begin position="47"/>
        <end position="65"/>
    </location>
</feature>
<proteinExistence type="predicted"/>
<evidence type="ECO:0000313" key="3">
    <source>
        <dbReference type="Proteomes" id="UP000008871"/>
    </source>
</evidence>
<dbReference type="RefSeq" id="WP_011587964.1">
    <property type="nucleotide sequence ID" value="NC_008260.1"/>
</dbReference>
<name>Q0VRS1_ALCBS</name>
<feature type="transmembrane region" description="Helical" evidence="1">
    <location>
        <begin position="117"/>
        <end position="137"/>
    </location>
</feature>
<feature type="transmembrane region" description="Helical" evidence="1">
    <location>
        <begin position="143"/>
        <end position="165"/>
    </location>
</feature>
<dbReference type="Proteomes" id="UP000008871">
    <property type="component" value="Chromosome"/>
</dbReference>
<gene>
    <name evidence="2" type="ordered locus">ABO_0679</name>
</gene>
<dbReference type="OrthoDB" id="6080374at2"/>
<keyword evidence="1" id="KW-0812">Transmembrane</keyword>
<dbReference type="HOGENOM" id="CLU_873294_0_0_6"/>
<evidence type="ECO:0000313" key="2">
    <source>
        <dbReference type="EMBL" id="CAL16127.1"/>
    </source>
</evidence>
<feature type="transmembrane region" description="Helical" evidence="1">
    <location>
        <begin position="12"/>
        <end position="35"/>
    </location>
</feature>
<evidence type="ECO:0000256" key="1">
    <source>
        <dbReference type="SAM" id="Phobius"/>
    </source>
</evidence>
<protein>
    <recommendedName>
        <fullName evidence="4">GGDEF domain-containing protein</fullName>
    </recommendedName>
</protein>